<feature type="compositionally biased region" description="Polar residues" evidence="10">
    <location>
        <begin position="534"/>
        <end position="549"/>
    </location>
</feature>
<dbReference type="Pfam" id="PF02076">
    <property type="entry name" value="STE3"/>
    <property type="match status" value="1"/>
</dbReference>
<feature type="transmembrane region" description="Helical" evidence="11">
    <location>
        <begin position="241"/>
        <end position="262"/>
    </location>
</feature>
<comment type="subcellular location">
    <subcellularLocation>
        <location evidence="1">Membrane</location>
        <topology evidence="1">Multi-pass membrane protein</topology>
    </subcellularLocation>
</comment>
<feature type="transmembrane region" description="Helical" evidence="11">
    <location>
        <begin position="27"/>
        <end position="48"/>
    </location>
</feature>
<comment type="caution">
    <text evidence="12">The sequence shown here is derived from an EMBL/GenBank/DDBJ whole genome shotgun (WGS) entry which is preliminary data.</text>
</comment>
<keyword evidence="4 11" id="KW-0812">Transmembrane</keyword>
<evidence type="ECO:0000256" key="7">
    <source>
        <dbReference type="ARBA" id="ARBA00023136"/>
    </source>
</evidence>
<keyword evidence="13" id="KW-1185">Reference proteome</keyword>
<evidence type="ECO:0000256" key="11">
    <source>
        <dbReference type="SAM" id="Phobius"/>
    </source>
</evidence>
<keyword evidence="6" id="KW-0297">G-protein coupled receptor</keyword>
<evidence type="ECO:0000313" key="13">
    <source>
        <dbReference type="Proteomes" id="UP001642502"/>
    </source>
</evidence>
<keyword evidence="8 12" id="KW-0675">Receptor</keyword>
<keyword evidence="5 11" id="KW-1133">Transmembrane helix</keyword>
<feature type="region of interest" description="Disordered" evidence="10">
    <location>
        <begin position="530"/>
        <end position="576"/>
    </location>
</feature>
<dbReference type="CDD" id="cd14966">
    <property type="entry name" value="7tmD_STE3"/>
    <property type="match status" value="1"/>
</dbReference>
<dbReference type="Proteomes" id="UP001642502">
    <property type="component" value="Unassembled WGS sequence"/>
</dbReference>
<name>A0ABP0DZU6_9PEZI</name>
<feature type="transmembrane region" description="Helical" evidence="11">
    <location>
        <begin position="298"/>
        <end position="321"/>
    </location>
</feature>
<dbReference type="PANTHER" id="PTHR28097">
    <property type="entry name" value="PHEROMONE A FACTOR RECEPTOR"/>
    <property type="match status" value="1"/>
</dbReference>
<dbReference type="PRINTS" id="PR00899">
    <property type="entry name" value="GPCRSTE3"/>
</dbReference>
<evidence type="ECO:0000256" key="1">
    <source>
        <dbReference type="ARBA" id="ARBA00004141"/>
    </source>
</evidence>
<evidence type="ECO:0000256" key="4">
    <source>
        <dbReference type="ARBA" id="ARBA00022692"/>
    </source>
</evidence>
<evidence type="ECO:0000256" key="3">
    <source>
        <dbReference type="ARBA" id="ARBA00022507"/>
    </source>
</evidence>
<keyword evidence="9" id="KW-0807">Transducer</keyword>
<accession>A0ABP0DZU6</accession>
<feature type="transmembrane region" description="Helical" evidence="11">
    <location>
        <begin position="183"/>
        <end position="203"/>
    </location>
</feature>
<evidence type="ECO:0000256" key="2">
    <source>
        <dbReference type="ARBA" id="ARBA00011085"/>
    </source>
</evidence>
<keyword evidence="7 11" id="KW-0472">Membrane</keyword>
<feature type="transmembrane region" description="Helical" evidence="11">
    <location>
        <begin position="142"/>
        <end position="163"/>
    </location>
</feature>
<evidence type="ECO:0000256" key="6">
    <source>
        <dbReference type="ARBA" id="ARBA00023040"/>
    </source>
</evidence>
<evidence type="ECO:0000256" key="8">
    <source>
        <dbReference type="ARBA" id="ARBA00023170"/>
    </source>
</evidence>
<organism evidence="12 13">
    <name type="scientific">Sporothrix epigloea</name>
    <dbReference type="NCBI Taxonomy" id="1892477"/>
    <lineage>
        <taxon>Eukaryota</taxon>
        <taxon>Fungi</taxon>
        <taxon>Dikarya</taxon>
        <taxon>Ascomycota</taxon>
        <taxon>Pezizomycotina</taxon>
        <taxon>Sordariomycetes</taxon>
        <taxon>Sordariomycetidae</taxon>
        <taxon>Ophiostomatales</taxon>
        <taxon>Ophiostomataceae</taxon>
        <taxon>Sporothrix</taxon>
    </lineage>
</organism>
<dbReference type="InterPro" id="IPR001499">
    <property type="entry name" value="GPCR_STE3"/>
</dbReference>
<evidence type="ECO:0000256" key="10">
    <source>
        <dbReference type="SAM" id="MobiDB-lite"/>
    </source>
</evidence>
<protein>
    <submittedName>
        <fullName evidence="12">A-factor receptor</fullName>
    </submittedName>
</protein>
<reference evidence="12 13" key="1">
    <citation type="submission" date="2024-01" db="EMBL/GenBank/DDBJ databases">
        <authorList>
            <person name="Allen C."/>
            <person name="Tagirdzhanova G."/>
        </authorList>
    </citation>
    <scope>NUCLEOTIDE SEQUENCE [LARGE SCALE GENOMIC DNA]</scope>
    <source>
        <strain evidence="12 13">CBS 119000</strain>
    </source>
</reference>
<dbReference type="Gene3D" id="1.20.1070.10">
    <property type="entry name" value="Rhodopsin 7-helix transmembrane proteins"/>
    <property type="match status" value="1"/>
</dbReference>
<feature type="transmembrane region" description="Helical" evidence="11">
    <location>
        <begin position="101"/>
        <end position="121"/>
    </location>
</feature>
<evidence type="ECO:0000256" key="9">
    <source>
        <dbReference type="ARBA" id="ARBA00023224"/>
    </source>
</evidence>
<keyword evidence="3" id="KW-0589">Pheromone response</keyword>
<evidence type="ECO:0000313" key="12">
    <source>
        <dbReference type="EMBL" id="CAK7273739.1"/>
    </source>
</evidence>
<dbReference type="PANTHER" id="PTHR28097:SF1">
    <property type="entry name" value="PHEROMONE A FACTOR RECEPTOR"/>
    <property type="match status" value="1"/>
</dbReference>
<proteinExistence type="inferred from homology"/>
<feature type="transmembrane region" description="Helical" evidence="11">
    <location>
        <begin position="60"/>
        <end position="81"/>
    </location>
</feature>
<gene>
    <name evidence="12" type="primary">STE3</name>
    <name evidence="12" type="ORF">SEPCBS119000_005812</name>
</gene>
<evidence type="ECO:0000256" key="5">
    <source>
        <dbReference type="ARBA" id="ARBA00022989"/>
    </source>
</evidence>
<dbReference type="EMBL" id="CAWUON010000120">
    <property type="protein sequence ID" value="CAK7273739.1"/>
    <property type="molecule type" value="Genomic_DNA"/>
</dbReference>
<sequence length="607" mass="66386">MDVSMYYNDDGVLIMGRTGSLPSPPSLVANVVLRLILCPLGIMLTWVPMRILWRNGEFSACTYVINLWVLILFVFVNAAIWHNQDFDGWWPGYGWCDLQAFVQYALVTLYSTSVCAIMQRLSSQVALKRVTGLSAREKRRRVLVQSLIIFPVPVLQVIITVFVQGQRYGIAPASGCTNEYEPTALFLVFFVLPPVFFTLLACFHTFQTYRQFREIDSGSQAALGGTNSVAFARRQRARRKLYFMVLCILVPYTPVTAAFAAVDIMEGWPWTYPSSFRKVHIDGPVPYNSISILGVQDLSFITLNMSWIPVVSAFVAFVFFGTSKEAINIYREYLLAIGLGHVFPRLHEVYDPDRTPCNTLASNTSNATTLISTLESVSLSRKGSDALACPSMTESTENVNLPPRPLPVLGLMRRIFCNNSLASSNGADVERGLHPTAWPSTVAERPFAAFSFGFNWATPPMTLPKLSARSRYGMPERSASLSHDVAGRRAASVPLAEPYGTSAPSTSTATAGAPTTPVVPVLASDRLAQPFDGSRNNSSGVRATSTHVWSESGPGPAAALSMNSSTARKQGDDDVHSCDNVGKSQVQHGVLVDCCITTCKIARSEAA</sequence>
<comment type="similarity">
    <text evidence="2">Belongs to the G-protein coupled receptor 4 family.</text>
</comment>